<dbReference type="GO" id="GO:0010052">
    <property type="term" value="P:guard cell differentiation"/>
    <property type="evidence" value="ECO:0007669"/>
    <property type="project" value="InterPro"/>
</dbReference>
<name>A0AAV0CBL6_9ASTE</name>
<dbReference type="SUPFAM" id="SSF47459">
    <property type="entry name" value="HLH, helix-loop-helix DNA-binding domain"/>
    <property type="match status" value="1"/>
</dbReference>
<feature type="region of interest" description="Disordered" evidence="6">
    <location>
        <begin position="29"/>
        <end position="51"/>
    </location>
</feature>
<dbReference type="PANTHER" id="PTHR46684">
    <property type="entry name" value="TRANSCRIPTION FACTOR FAMA"/>
    <property type="match status" value="1"/>
</dbReference>
<sequence length="121" mass="13740">MASSSEPFFSFISAFTFTARRFSASAAGSATKSAAATSEKARTPQNREEIEIQRRTHISVERNRRKQMNEFLAVLRGLLPESYVQRVSLCFLCTFSGVFCENLSLHFTFSYQSELLAFYLI</sequence>
<evidence type="ECO:0000256" key="5">
    <source>
        <dbReference type="ARBA" id="ARBA00023242"/>
    </source>
</evidence>
<accession>A0AAV0CBL6</accession>
<feature type="compositionally biased region" description="Basic and acidic residues" evidence="6">
    <location>
        <begin position="39"/>
        <end position="51"/>
    </location>
</feature>
<keyword evidence="9" id="KW-1185">Reference proteome</keyword>
<feature type="compositionally biased region" description="Low complexity" evidence="6">
    <location>
        <begin position="29"/>
        <end position="38"/>
    </location>
</feature>
<keyword evidence="5" id="KW-0539">Nucleus</keyword>
<dbReference type="Pfam" id="PF00010">
    <property type="entry name" value="HLH"/>
    <property type="match status" value="1"/>
</dbReference>
<dbReference type="GO" id="GO:0045893">
    <property type="term" value="P:positive regulation of DNA-templated transcription"/>
    <property type="evidence" value="ECO:0007669"/>
    <property type="project" value="TreeGrafter"/>
</dbReference>
<comment type="subcellular location">
    <subcellularLocation>
        <location evidence="1">Nucleus</location>
    </subcellularLocation>
</comment>
<evidence type="ECO:0000256" key="3">
    <source>
        <dbReference type="ARBA" id="ARBA00023125"/>
    </source>
</evidence>
<evidence type="ECO:0000313" key="8">
    <source>
        <dbReference type="EMBL" id="CAH9073617.1"/>
    </source>
</evidence>
<evidence type="ECO:0000313" key="9">
    <source>
        <dbReference type="Proteomes" id="UP001152523"/>
    </source>
</evidence>
<proteinExistence type="predicted"/>
<dbReference type="PANTHER" id="PTHR46684:SF6">
    <property type="entry name" value="TRANSCRIPTION FACTOR FAMA"/>
    <property type="match status" value="1"/>
</dbReference>
<organism evidence="8 9">
    <name type="scientific">Cuscuta epithymum</name>
    <dbReference type="NCBI Taxonomy" id="186058"/>
    <lineage>
        <taxon>Eukaryota</taxon>
        <taxon>Viridiplantae</taxon>
        <taxon>Streptophyta</taxon>
        <taxon>Embryophyta</taxon>
        <taxon>Tracheophyta</taxon>
        <taxon>Spermatophyta</taxon>
        <taxon>Magnoliopsida</taxon>
        <taxon>eudicotyledons</taxon>
        <taxon>Gunneridae</taxon>
        <taxon>Pentapetalae</taxon>
        <taxon>asterids</taxon>
        <taxon>lamiids</taxon>
        <taxon>Solanales</taxon>
        <taxon>Convolvulaceae</taxon>
        <taxon>Cuscuteae</taxon>
        <taxon>Cuscuta</taxon>
        <taxon>Cuscuta subgen. Cuscuta</taxon>
    </lineage>
</organism>
<keyword evidence="2" id="KW-0805">Transcription regulation</keyword>
<dbReference type="Proteomes" id="UP001152523">
    <property type="component" value="Unassembled WGS sequence"/>
</dbReference>
<evidence type="ECO:0000256" key="2">
    <source>
        <dbReference type="ARBA" id="ARBA00023015"/>
    </source>
</evidence>
<keyword evidence="3" id="KW-0238">DNA-binding</keyword>
<reference evidence="8" key="1">
    <citation type="submission" date="2022-07" db="EMBL/GenBank/DDBJ databases">
        <authorList>
            <person name="Macas J."/>
            <person name="Novak P."/>
            <person name="Neumann P."/>
        </authorList>
    </citation>
    <scope>NUCLEOTIDE SEQUENCE</scope>
</reference>
<dbReference type="GO" id="GO:0005634">
    <property type="term" value="C:nucleus"/>
    <property type="evidence" value="ECO:0007669"/>
    <property type="project" value="UniProtKB-SubCell"/>
</dbReference>
<evidence type="ECO:0000256" key="6">
    <source>
        <dbReference type="SAM" id="MobiDB-lite"/>
    </source>
</evidence>
<keyword evidence="4" id="KW-0804">Transcription</keyword>
<feature type="domain" description="BHLH" evidence="7">
    <location>
        <begin position="52"/>
        <end position="103"/>
    </location>
</feature>
<evidence type="ECO:0000259" key="7">
    <source>
        <dbReference type="PROSITE" id="PS50888"/>
    </source>
</evidence>
<dbReference type="Gene3D" id="4.10.280.10">
    <property type="entry name" value="Helix-loop-helix DNA-binding domain"/>
    <property type="match status" value="1"/>
</dbReference>
<dbReference type="PROSITE" id="PS50888">
    <property type="entry name" value="BHLH"/>
    <property type="match status" value="1"/>
</dbReference>
<protein>
    <recommendedName>
        <fullName evidence="7">BHLH domain-containing protein</fullName>
    </recommendedName>
</protein>
<dbReference type="InterPro" id="IPR011598">
    <property type="entry name" value="bHLH_dom"/>
</dbReference>
<dbReference type="EMBL" id="CAMAPF010000024">
    <property type="protein sequence ID" value="CAH9073617.1"/>
    <property type="molecule type" value="Genomic_DNA"/>
</dbReference>
<evidence type="ECO:0000256" key="1">
    <source>
        <dbReference type="ARBA" id="ARBA00004123"/>
    </source>
</evidence>
<gene>
    <name evidence="8" type="ORF">CEPIT_LOCUS4678</name>
</gene>
<dbReference type="InterPro" id="IPR036638">
    <property type="entry name" value="HLH_DNA-bd_sf"/>
</dbReference>
<comment type="caution">
    <text evidence="8">The sequence shown here is derived from an EMBL/GenBank/DDBJ whole genome shotgun (WGS) entry which is preliminary data.</text>
</comment>
<evidence type="ECO:0000256" key="4">
    <source>
        <dbReference type="ARBA" id="ARBA00023163"/>
    </source>
</evidence>
<dbReference type="AlphaFoldDB" id="A0AAV0CBL6"/>
<dbReference type="GO" id="GO:0003700">
    <property type="term" value="F:DNA-binding transcription factor activity"/>
    <property type="evidence" value="ECO:0007669"/>
    <property type="project" value="InterPro"/>
</dbReference>
<dbReference type="GO" id="GO:0003677">
    <property type="term" value="F:DNA binding"/>
    <property type="evidence" value="ECO:0007669"/>
    <property type="project" value="UniProtKB-KW"/>
</dbReference>
<dbReference type="GO" id="GO:0046983">
    <property type="term" value="F:protein dimerization activity"/>
    <property type="evidence" value="ECO:0007669"/>
    <property type="project" value="InterPro"/>
</dbReference>
<dbReference type="InterPro" id="IPR044283">
    <property type="entry name" value="FAMA/SPEECHLESS/MUTE-like"/>
</dbReference>